<comment type="caution">
    <text evidence="2">The sequence shown here is derived from an EMBL/GenBank/DDBJ whole genome shotgun (WGS) entry which is preliminary data.</text>
</comment>
<organism evidence="2 3">
    <name type="scientific">Erysiphe neolycopersici</name>
    <dbReference type="NCBI Taxonomy" id="212602"/>
    <lineage>
        <taxon>Eukaryota</taxon>
        <taxon>Fungi</taxon>
        <taxon>Dikarya</taxon>
        <taxon>Ascomycota</taxon>
        <taxon>Pezizomycotina</taxon>
        <taxon>Leotiomycetes</taxon>
        <taxon>Erysiphales</taxon>
        <taxon>Erysiphaceae</taxon>
        <taxon>Erysiphe</taxon>
    </lineage>
</organism>
<evidence type="ECO:0000256" key="1">
    <source>
        <dbReference type="SAM" id="MobiDB-lite"/>
    </source>
</evidence>
<evidence type="ECO:0000313" key="3">
    <source>
        <dbReference type="Proteomes" id="UP000286134"/>
    </source>
</evidence>
<dbReference type="Proteomes" id="UP000286134">
    <property type="component" value="Unassembled WGS sequence"/>
</dbReference>
<reference evidence="2 3" key="1">
    <citation type="journal article" date="2018" name="BMC Genomics">
        <title>Comparative genome analyses reveal sequence features reflecting distinct modes of host-adaptation between dicot and monocot powdery mildew.</title>
        <authorList>
            <person name="Wu Y."/>
            <person name="Ma X."/>
            <person name="Pan Z."/>
            <person name="Kale S.D."/>
            <person name="Song Y."/>
            <person name="King H."/>
            <person name="Zhang Q."/>
            <person name="Presley C."/>
            <person name="Deng X."/>
            <person name="Wei C.I."/>
            <person name="Xiao S."/>
        </authorList>
    </citation>
    <scope>NUCLEOTIDE SEQUENCE [LARGE SCALE GENOMIC DNA]</scope>
    <source>
        <strain evidence="2">UMSG2</strain>
    </source>
</reference>
<gene>
    <name evidence="2" type="ORF">OnM2_052065</name>
</gene>
<evidence type="ECO:0000313" key="2">
    <source>
        <dbReference type="EMBL" id="RKF60316.1"/>
    </source>
</evidence>
<keyword evidence="3" id="KW-1185">Reference proteome</keyword>
<sequence length="66" mass="7531">MKARHTECLLGWENKTNSLQKSMTYYGASTRLRNPPFDIRLPNTTTGEYGEISDESEALYETNRGS</sequence>
<name>A0A420HSA3_9PEZI</name>
<dbReference type="EMBL" id="MCFK01005221">
    <property type="protein sequence ID" value="RKF60316.1"/>
    <property type="molecule type" value="Genomic_DNA"/>
</dbReference>
<proteinExistence type="predicted"/>
<feature type="region of interest" description="Disordered" evidence="1">
    <location>
        <begin position="37"/>
        <end position="66"/>
    </location>
</feature>
<dbReference type="AlphaFoldDB" id="A0A420HSA3"/>
<protein>
    <submittedName>
        <fullName evidence="2">Uncharacterized protein</fullName>
    </submittedName>
</protein>
<accession>A0A420HSA3</accession>